<gene>
    <name evidence="3" type="ORF">CWI39_0510p0010</name>
</gene>
<organism evidence="3 4">
    <name type="scientific">Hamiltosporidium magnivora</name>
    <dbReference type="NCBI Taxonomy" id="148818"/>
    <lineage>
        <taxon>Eukaryota</taxon>
        <taxon>Fungi</taxon>
        <taxon>Fungi incertae sedis</taxon>
        <taxon>Microsporidia</taxon>
        <taxon>Dubosqiidae</taxon>
        <taxon>Hamiltosporidium</taxon>
    </lineage>
</organism>
<feature type="transmembrane region" description="Helical" evidence="1">
    <location>
        <begin position="159"/>
        <end position="180"/>
    </location>
</feature>
<evidence type="ECO:0000256" key="1">
    <source>
        <dbReference type="SAM" id="Phobius"/>
    </source>
</evidence>
<dbReference type="EMBL" id="PIXR01000510">
    <property type="protein sequence ID" value="TBU06351.1"/>
    <property type="molecule type" value="Genomic_DNA"/>
</dbReference>
<evidence type="ECO:0000256" key="2">
    <source>
        <dbReference type="SAM" id="SignalP"/>
    </source>
</evidence>
<dbReference type="VEuPathDB" id="MicrosporidiaDB:CWI39_0510p0010"/>
<feature type="transmembrane region" description="Helical" evidence="1">
    <location>
        <begin position="135"/>
        <end position="152"/>
    </location>
</feature>
<keyword evidence="2" id="KW-0732">Signal</keyword>
<reference evidence="3 4" key="1">
    <citation type="submission" date="2017-12" db="EMBL/GenBank/DDBJ databases">
        <authorList>
            <person name="Pombert J.-F."/>
            <person name="Haag K.L."/>
            <person name="Ebert D."/>
        </authorList>
    </citation>
    <scope>NUCLEOTIDE SEQUENCE [LARGE SCALE GENOMIC DNA]</scope>
    <source>
        <strain evidence="3">IL-BN-2</strain>
    </source>
</reference>
<keyword evidence="1" id="KW-1133">Transmembrane helix</keyword>
<name>A0A4Q9LGQ7_9MICR</name>
<keyword evidence="1" id="KW-0472">Membrane</keyword>
<dbReference type="VEuPathDB" id="MicrosporidiaDB:CWI36_0835p0020"/>
<feature type="signal peptide" evidence="2">
    <location>
        <begin position="1"/>
        <end position="17"/>
    </location>
</feature>
<comment type="caution">
    <text evidence="3">The sequence shown here is derived from an EMBL/GenBank/DDBJ whole genome shotgun (WGS) entry which is preliminary data.</text>
</comment>
<accession>A0A4Q9LGQ7</accession>
<keyword evidence="1" id="KW-0812">Transmembrane</keyword>
<dbReference type="AlphaFoldDB" id="A0A4Q9LGQ7"/>
<feature type="chain" id="PRO_5020261688" description="Thioredoxin domain-containing protein" evidence="2">
    <location>
        <begin position="18"/>
        <end position="196"/>
    </location>
</feature>
<evidence type="ECO:0000313" key="3">
    <source>
        <dbReference type="EMBL" id="TBU06351.1"/>
    </source>
</evidence>
<proteinExistence type="predicted"/>
<dbReference type="Proteomes" id="UP000293045">
    <property type="component" value="Unassembled WGS sequence"/>
</dbReference>
<protein>
    <recommendedName>
        <fullName evidence="5">Thioredoxin domain-containing protein</fullName>
    </recommendedName>
</protein>
<evidence type="ECO:0000313" key="4">
    <source>
        <dbReference type="Proteomes" id="UP000293045"/>
    </source>
</evidence>
<evidence type="ECO:0008006" key="5">
    <source>
        <dbReference type="Google" id="ProtNLM"/>
    </source>
</evidence>
<sequence>MYRFIYFIFQFFGFCFSIPSELQKIPIFEIKNLSDTSPTLLYIYFERPDYKCPYCDIYSDYISKLNFPGTKRLNYFDNPFLASKFLVFRFPALIIYFKENCYFIEIKSYEELERIISNSEWLNYNPVNSFINPNSLFSLIFSYSMWLFFLIFKKIIFFIDLIPTVVFSIFFGILGGYVAYTTIKIFKEDEVAVKED</sequence>